<keyword evidence="7" id="KW-0418">Kinase</keyword>
<dbReference type="GO" id="GO:0005856">
    <property type="term" value="C:cytoskeleton"/>
    <property type="evidence" value="ECO:0007669"/>
    <property type="project" value="UniProtKB-SubCell"/>
</dbReference>
<feature type="coiled-coil region" evidence="14">
    <location>
        <begin position="40"/>
        <end position="67"/>
    </location>
</feature>
<comment type="catalytic activity">
    <reaction evidence="11">
        <text>L-seryl-[protein] + ATP = O-phospho-L-seryl-[protein] + ADP + H(+)</text>
        <dbReference type="Rhea" id="RHEA:17989"/>
        <dbReference type="Rhea" id="RHEA-COMP:9863"/>
        <dbReference type="Rhea" id="RHEA-COMP:11604"/>
        <dbReference type="ChEBI" id="CHEBI:15378"/>
        <dbReference type="ChEBI" id="CHEBI:29999"/>
        <dbReference type="ChEBI" id="CHEBI:30616"/>
        <dbReference type="ChEBI" id="CHEBI:83421"/>
        <dbReference type="ChEBI" id="CHEBI:456216"/>
        <dbReference type="EC" id="2.7.11.1"/>
    </reaction>
</comment>
<dbReference type="InterPro" id="IPR016024">
    <property type="entry name" value="ARM-type_fold"/>
</dbReference>
<dbReference type="PANTHER" id="PTHR22983:SF6">
    <property type="entry name" value="SERINE_THREONINE-PROTEIN KINASE 36"/>
    <property type="match status" value="1"/>
</dbReference>
<dbReference type="InterPro" id="IPR008271">
    <property type="entry name" value="Ser/Thr_kinase_AS"/>
</dbReference>
<proteinExistence type="predicted"/>
<evidence type="ECO:0000256" key="15">
    <source>
        <dbReference type="SAM" id="MobiDB-lite"/>
    </source>
</evidence>
<evidence type="ECO:0000256" key="3">
    <source>
        <dbReference type="ARBA" id="ARBA00022490"/>
    </source>
</evidence>
<reference evidence="17 18" key="1">
    <citation type="submission" date="2024-09" db="EMBL/GenBank/DDBJ databases">
        <title>Chromosome-scale assembly of Riccia fluitans.</title>
        <authorList>
            <person name="Paukszto L."/>
            <person name="Sawicki J."/>
            <person name="Karawczyk K."/>
            <person name="Piernik-Szablinska J."/>
            <person name="Szczecinska M."/>
            <person name="Mazdziarz M."/>
        </authorList>
    </citation>
    <scope>NUCLEOTIDE SEQUENCE [LARGE SCALE GENOMIC DNA]</scope>
    <source>
        <strain evidence="17">Rf_01</strain>
        <tissue evidence="17">Aerial parts of the thallus</tissue>
    </source>
</reference>
<evidence type="ECO:0000256" key="11">
    <source>
        <dbReference type="ARBA" id="ARBA00048679"/>
    </source>
</evidence>
<keyword evidence="9" id="KW-0206">Cytoskeleton</keyword>
<keyword evidence="8 13" id="KW-0067">ATP-binding</keyword>
<dbReference type="InterPro" id="IPR000719">
    <property type="entry name" value="Prot_kinase_dom"/>
</dbReference>
<dbReference type="Gene3D" id="1.25.10.10">
    <property type="entry name" value="Leucine-rich Repeat Variant"/>
    <property type="match status" value="1"/>
</dbReference>
<comment type="subcellular location">
    <subcellularLocation>
        <location evidence="1">Cytoplasm</location>
        <location evidence="1">Cytoskeleton</location>
    </subcellularLocation>
</comment>
<evidence type="ECO:0000256" key="6">
    <source>
        <dbReference type="ARBA" id="ARBA00022741"/>
    </source>
</evidence>
<dbReference type="Gene3D" id="1.10.510.10">
    <property type="entry name" value="Transferase(Phosphotransferase) domain 1"/>
    <property type="match status" value="1"/>
</dbReference>
<evidence type="ECO:0000256" key="2">
    <source>
        <dbReference type="ARBA" id="ARBA00012513"/>
    </source>
</evidence>
<evidence type="ECO:0000256" key="12">
    <source>
        <dbReference type="ARBA" id="ARBA00075375"/>
    </source>
</evidence>
<evidence type="ECO:0000256" key="14">
    <source>
        <dbReference type="SAM" id="Coils"/>
    </source>
</evidence>
<keyword evidence="6 13" id="KW-0547">Nucleotide-binding</keyword>
<accession>A0ABD1XTX1</accession>
<keyword evidence="4" id="KW-0723">Serine/threonine-protein kinase</keyword>
<dbReference type="GO" id="GO:0005524">
    <property type="term" value="F:ATP binding"/>
    <property type="evidence" value="ECO:0007669"/>
    <property type="project" value="UniProtKB-UniRule"/>
</dbReference>
<feature type="region of interest" description="Disordered" evidence="15">
    <location>
        <begin position="294"/>
        <end position="354"/>
    </location>
</feature>
<dbReference type="EC" id="2.7.11.1" evidence="2"/>
<organism evidence="17 18">
    <name type="scientific">Riccia fluitans</name>
    <dbReference type="NCBI Taxonomy" id="41844"/>
    <lineage>
        <taxon>Eukaryota</taxon>
        <taxon>Viridiplantae</taxon>
        <taxon>Streptophyta</taxon>
        <taxon>Embryophyta</taxon>
        <taxon>Marchantiophyta</taxon>
        <taxon>Marchantiopsida</taxon>
        <taxon>Marchantiidae</taxon>
        <taxon>Marchantiales</taxon>
        <taxon>Ricciaceae</taxon>
        <taxon>Riccia</taxon>
    </lineage>
</organism>
<evidence type="ECO:0000256" key="9">
    <source>
        <dbReference type="ARBA" id="ARBA00023212"/>
    </source>
</evidence>
<evidence type="ECO:0000256" key="8">
    <source>
        <dbReference type="ARBA" id="ARBA00022840"/>
    </source>
</evidence>
<dbReference type="InterPro" id="IPR017441">
    <property type="entry name" value="Protein_kinase_ATP_BS"/>
</dbReference>
<dbReference type="GO" id="GO:0004674">
    <property type="term" value="F:protein serine/threonine kinase activity"/>
    <property type="evidence" value="ECO:0007669"/>
    <property type="project" value="UniProtKB-KW"/>
</dbReference>
<evidence type="ECO:0000313" key="18">
    <source>
        <dbReference type="Proteomes" id="UP001605036"/>
    </source>
</evidence>
<evidence type="ECO:0000256" key="5">
    <source>
        <dbReference type="ARBA" id="ARBA00022679"/>
    </source>
</evidence>
<evidence type="ECO:0000256" key="4">
    <source>
        <dbReference type="ARBA" id="ARBA00022527"/>
    </source>
</evidence>
<evidence type="ECO:0000259" key="16">
    <source>
        <dbReference type="PROSITE" id="PS50011"/>
    </source>
</evidence>
<dbReference type="InterPro" id="IPR000225">
    <property type="entry name" value="Armadillo"/>
</dbReference>
<dbReference type="SUPFAM" id="SSF48371">
    <property type="entry name" value="ARM repeat"/>
    <property type="match status" value="1"/>
</dbReference>
<feature type="binding site" evidence="13">
    <location>
        <position position="39"/>
    </location>
    <ligand>
        <name>ATP</name>
        <dbReference type="ChEBI" id="CHEBI:30616"/>
    </ligand>
</feature>
<feature type="domain" description="Protein kinase" evidence="16">
    <location>
        <begin position="6"/>
        <end position="256"/>
    </location>
</feature>
<dbReference type="EMBL" id="JBHFFA010000007">
    <property type="protein sequence ID" value="KAL2612342.1"/>
    <property type="molecule type" value="Genomic_DNA"/>
</dbReference>
<dbReference type="SMART" id="SM00220">
    <property type="entry name" value="S_TKc"/>
    <property type="match status" value="1"/>
</dbReference>
<sequence>MGIEHYHVLELVGEGSFGKVYKGRRKYTGQTVAMKFILKHGKSDKDIENLRQEIEILRQLKHENIIEMLDAFESPQEFCVVTEFAQGELFEILEDDKCLPEAQVQAIAKQLVRALHYLHSHRIIHRDMKPQNILIGAGGIVKLCDFGFARAMSCNTMVLRSIKGTPLYMAPELVREQPYNHTADLWSLGVILYELYVGQPPFYTNSVYTLIRHIVKDPVKYPDTISTNFRSFLKGLLNKVSQNRLTWPGLLDHPFVRETPEELAAREARAATAAARGCDAAWRGEVNITLASPAAVRTAPNSQAASPAGKTRPPHDIPASAPETPAANSPALQPSNKNNQAQPPPLSPVNQPAPNAAEMSVLDKVEFTSRTVKGAQAVGQDRGALAHVLHAFRNLQIKGTAALSRQENTNGQRPLNQNDEQSSGNAIQGLRILSNLLSGGALQQKTAVEDAIPAVLGLVRATLGASNGQHAGLLIKGLGVLRKLMEVGGVTVESSYLHHSVAILRLYPQAVAYADDPSGRVLYESTACVAVLLTRVLTGLASILAPDYEGNENCGDSASGEGQIMVQIIGQAKAVGTAEHLCSCLSTAGTSLISATSTSAPAAGEACKGLWALISGMNLTSSKGERRHGFPLAVLKGYAETWADDMTGEEEYVKQEEGSSMVVRLVTDCISKSKNVQVAVCYALLHGSDVALSAVMQVLLRCCVQSPVVCDMLAGIPSQEQPTQTPVSGGGDGTAVAAIFRVLSVHGSSSAPTNNGVKEPGTAATEAALKVATEGLLKQACLALAAIAQGLLAQGRRGASCMLSGSQPKQRARLSALAHQSLLDVVPKTPLTMSRSASAILALASILNLEQGVDRFGGPCWVSELVLPLLPSYSVIRSSLQVTAAQYEAKEGNQFVNRNPGMLTSWHGLKDGYIGVLDTRLRWGGPLAVEQACSVNFPLVLVSLLAGRLSGSGADRPAGLGDDLIGLSPKGVVWVLSAIEHCLSGGGFRDVLLRREPLQVILALIDKKHLAHIQSWEGAGGGGDGVRDTVHGVVRILDFPLTTSHQTAAPGSPTLSSTSGSVSVPNSPGGRKGDGADLTKVVTASMPLYWQLLQEVNVSSPLIKILEMLNKDDLGTPVALIARVVQSSRVLAGDLVREGLLSSTLMSKLLDPSCPKDVLRDVLMTISNLARLSKDFYEPIGQANIWEALKIFMSHADPSLRSKACSVLGNMCRHTPYFYEALVQHEIINLLIDRCADPDRHTRKFACFGLGNAAYHNDALYEQLRRSIPHLTSLLQGDEEDKTKANAAGALSNLVRNSNKLCEDIITKGAMQALCQVIADCANAPPGSDRRSASNSESPLKIALFSLGNMCVHSTCRQYLRSPELFRVLLKLKQSSDATVVKYVTRITSKFPDPSANNR</sequence>
<comment type="catalytic activity">
    <reaction evidence="10">
        <text>L-threonyl-[protein] + ATP = O-phospho-L-threonyl-[protein] + ADP + H(+)</text>
        <dbReference type="Rhea" id="RHEA:46608"/>
        <dbReference type="Rhea" id="RHEA-COMP:11060"/>
        <dbReference type="Rhea" id="RHEA-COMP:11605"/>
        <dbReference type="ChEBI" id="CHEBI:15378"/>
        <dbReference type="ChEBI" id="CHEBI:30013"/>
        <dbReference type="ChEBI" id="CHEBI:30616"/>
        <dbReference type="ChEBI" id="CHEBI:61977"/>
        <dbReference type="ChEBI" id="CHEBI:456216"/>
        <dbReference type="EC" id="2.7.11.1"/>
    </reaction>
</comment>
<feature type="compositionally biased region" description="Low complexity" evidence="15">
    <location>
        <begin position="1050"/>
        <end position="1069"/>
    </location>
</feature>
<dbReference type="InterPro" id="IPR011009">
    <property type="entry name" value="Kinase-like_dom_sf"/>
</dbReference>
<evidence type="ECO:0000256" key="10">
    <source>
        <dbReference type="ARBA" id="ARBA00047899"/>
    </source>
</evidence>
<dbReference type="FunFam" id="3.30.200.20:FF:000042">
    <property type="entry name" value="Aurora kinase A"/>
    <property type="match status" value="1"/>
</dbReference>
<dbReference type="PROSITE" id="PS50011">
    <property type="entry name" value="PROTEIN_KINASE_DOM"/>
    <property type="match status" value="1"/>
</dbReference>
<dbReference type="GO" id="GO:0005737">
    <property type="term" value="C:cytoplasm"/>
    <property type="evidence" value="ECO:0007669"/>
    <property type="project" value="UniProtKB-ARBA"/>
</dbReference>
<evidence type="ECO:0000256" key="7">
    <source>
        <dbReference type="ARBA" id="ARBA00022777"/>
    </source>
</evidence>
<dbReference type="Pfam" id="PF00069">
    <property type="entry name" value="Pkinase"/>
    <property type="match status" value="1"/>
</dbReference>
<gene>
    <name evidence="17" type="ORF">R1flu_024034</name>
</gene>
<name>A0ABD1XTX1_9MARC</name>
<keyword evidence="18" id="KW-1185">Reference proteome</keyword>
<keyword evidence="14" id="KW-0175">Coiled coil</keyword>
<feature type="region of interest" description="Disordered" evidence="15">
    <location>
        <begin position="1044"/>
        <end position="1076"/>
    </location>
</feature>
<keyword evidence="3" id="KW-0963">Cytoplasm</keyword>
<dbReference type="PANTHER" id="PTHR22983">
    <property type="entry name" value="PROTEIN KINASE RELATED"/>
    <property type="match status" value="1"/>
</dbReference>
<comment type="caution">
    <text evidence="17">The sequence shown here is derived from an EMBL/GenBank/DDBJ whole genome shotgun (WGS) entry which is preliminary data.</text>
</comment>
<dbReference type="CDD" id="cd14002">
    <property type="entry name" value="STKc_STK36"/>
    <property type="match status" value="1"/>
</dbReference>
<dbReference type="Proteomes" id="UP001605036">
    <property type="component" value="Unassembled WGS sequence"/>
</dbReference>
<keyword evidence="5" id="KW-0808">Transferase</keyword>
<dbReference type="InterPro" id="IPR011989">
    <property type="entry name" value="ARM-like"/>
</dbReference>
<dbReference type="FunFam" id="1.10.510.10:FF:000292">
    <property type="entry name" value="Serine/threonine-protein kinase 36"/>
    <property type="match status" value="1"/>
</dbReference>
<dbReference type="SUPFAM" id="SSF56112">
    <property type="entry name" value="Protein kinase-like (PK-like)"/>
    <property type="match status" value="1"/>
</dbReference>
<dbReference type="SMART" id="SM00185">
    <property type="entry name" value="ARM"/>
    <property type="match status" value="3"/>
</dbReference>
<evidence type="ECO:0000256" key="1">
    <source>
        <dbReference type="ARBA" id="ARBA00004245"/>
    </source>
</evidence>
<dbReference type="FunFam" id="1.25.10.10:FF:000223">
    <property type="entry name" value="Serine/threonine-protein kinase TIO"/>
    <property type="match status" value="1"/>
</dbReference>
<dbReference type="PROSITE" id="PS00107">
    <property type="entry name" value="PROTEIN_KINASE_ATP"/>
    <property type="match status" value="1"/>
</dbReference>
<protein>
    <recommendedName>
        <fullName evidence="2">non-specific serine/threonine protein kinase</fullName>
        <ecNumber evidence="2">2.7.11.1</ecNumber>
    </recommendedName>
    <alternativeName>
        <fullName evidence="12">Fused homolog</fullName>
    </alternativeName>
</protein>
<evidence type="ECO:0000256" key="13">
    <source>
        <dbReference type="PROSITE-ProRule" id="PRU10141"/>
    </source>
</evidence>
<feature type="compositionally biased region" description="Polar residues" evidence="15">
    <location>
        <begin position="326"/>
        <end position="341"/>
    </location>
</feature>
<dbReference type="PROSITE" id="PS00108">
    <property type="entry name" value="PROTEIN_KINASE_ST"/>
    <property type="match status" value="1"/>
</dbReference>
<evidence type="ECO:0000313" key="17">
    <source>
        <dbReference type="EMBL" id="KAL2612342.1"/>
    </source>
</evidence>